<dbReference type="InterPro" id="IPR039915">
    <property type="entry name" value="TACC"/>
</dbReference>
<dbReference type="GO" id="GO:0021987">
    <property type="term" value="P:cerebral cortex development"/>
    <property type="evidence" value="ECO:0007669"/>
    <property type="project" value="TreeGrafter"/>
</dbReference>
<dbReference type="Proteomes" id="UP000694414">
    <property type="component" value="Unplaced"/>
</dbReference>
<sequence>MSLQVLNDEDVTSEESTENCDFLFSPPELSGRSSVLCLSQKENVPPRNLAKAMKVTFQTPLRDPQTHRILSPSMTSKPETAFVLDDTIGLENFQHIWPQKEKEWRSALSFLFHSAHFSTQKEQIEPCRQRNCVVLSIPVKIGVLGCGACL</sequence>
<evidence type="ECO:0000313" key="2">
    <source>
        <dbReference type="Proteomes" id="UP000694414"/>
    </source>
</evidence>
<dbReference type="AlphaFoldDB" id="A0A8C8YKH0"/>
<dbReference type="GO" id="GO:0007052">
    <property type="term" value="P:mitotic spindle organization"/>
    <property type="evidence" value="ECO:0007669"/>
    <property type="project" value="InterPro"/>
</dbReference>
<keyword evidence="2" id="KW-1185">Reference proteome</keyword>
<dbReference type="Ensembl" id="ENSPSMT00000004247.1">
    <property type="protein sequence ID" value="ENSPSMP00000003490.1"/>
    <property type="gene ID" value="ENSPSMG00000002860.1"/>
</dbReference>
<dbReference type="PANTHER" id="PTHR13924:SF4">
    <property type="entry name" value="TRANSFORMING ACIDIC COILED-COIL-CONTAINING PROTEIN 3"/>
    <property type="match status" value="1"/>
</dbReference>
<dbReference type="GeneTree" id="ENSGT00940000158858"/>
<dbReference type="GO" id="GO:0005737">
    <property type="term" value="C:cytoplasm"/>
    <property type="evidence" value="ECO:0007669"/>
    <property type="project" value="TreeGrafter"/>
</dbReference>
<organism evidence="1 2">
    <name type="scientific">Prolemur simus</name>
    <name type="common">Greater bamboo lemur</name>
    <name type="synonym">Hapalemur simus</name>
    <dbReference type="NCBI Taxonomy" id="1328070"/>
    <lineage>
        <taxon>Eukaryota</taxon>
        <taxon>Metazoa</taxon>
        <taxon>Chordata</taxon>
        <taxon>Craniata</taxon>
        <taxon>Vertebrata</taxon>
        <taxon>Euteleostomi</taxon>
        <taxon>Mammalia</taxon>
        <taxon>Eutheria</taxon>
        <taxon>Euarchontoglires</taxon>
        <taxon>Primates</taxon>
        <taxon>Strepsirrhini</taxon>
        <taxon>Lemuriformes</taxon>
        <taxon>Lemuridae</taxon>
        <taxon>Prolemur</taxon>
    </lineage>
</organism>
<reference evidence="1" key="2">
    <citation type="submission" date="2025-09" db="UniProtKB">
        <authorList>
            <consortium name="Ensembl"/>
        </authorList>
    </citation>
    <scope>IDENTIFICATION</scope>
</reference>
<name>A0A8C8YKH0_PROSS</name>
<evidence type="ECO:0000313" key="1">
    <source>
        <dbReference type="Ensembl" id="ENSPSMP00000003490.1"/>
    </source>
</evidence>
<accession>A0A8C8YKH0</accession>
<protein>
    <submittedName>
        <fullName evidence="1">Uncharacterized protein</fullName>
    </submittedName>
</protein>
<dbReference type="GO" id="GO:0007097">
    <property type="term" value="P:nuclear migration"/>
    <property type="evidence" value="ECO:0007669"/>
    <property type="project" value="TreeGrafter"/>
</dbReference>
<proteinExistence type="predicted"/>
<dbReference type="PANTHER" id="PTHR13924">
    <property type="entry name" value="TRANSFORMING ACIDIC COILED-COIL CONTAINING PROTEIN 1/2"/>
    <property type="match status" value="1"/>
</dbReference>
<reference evidence="1" key="1">
    <citation type="submission" date="2025-08" db="UniProtKB">
        <authorList>
            <consortium name="Ensembl"/>
        </authorList>
    </citation>
    <scope>IDENTIFICATION</scope>
</reference>